<reference evidence="2" key="1">
    <citation type="submission" date="2021-02" db="EMBL/GenBank/DDBJ databases">
        <authorList>
            <person name="Dougan E. K."/>
            <person name="Rhodes N."/>
            <person name="Thang M."/>
            <person name="Chan C."/>
        </authorList>
    </citation>
    <scope>NUCLEOTIDE SEQUENCE</scope>
</reference>
<sequence length="343" mass="36707">MDGLPEDARGAPGCAWCDLPPALLSSVLLHLDVTALCAAAAIAAPWSGAALPEVWESALLSPQVPPEEPGTYATVFTREGLQAARLPEGFDTRLPGWRQDSALQRLVSQYSPRALAHFVRRFHSGVEAEALRMDRSSAHLALEVLNFFPDPVWAAICLTDDPAEALEGNLNQAAIFLRGYRHNTSCLKEPGSSKAGTLVICSLFLGGSSVDLIRCPGFSRMEVGEHVLRGSYTGDPMVRFLLASSLSVGREGLGLETLLDLAGRSDSGAEVLIPTTRGSHYAMEPWQWEERGAPADGFGHELQLIEEGGLTAVWLDAGALNPSEALEVNFGSVLYRGTIGLFG</sequence>
<keyword evidence="1" id="KW-0732">Signal</keyword>
<accession>A0A812THK9</accession>
<dbReference type="OrthoDB" id="415294at2759"/>
<gene>
    <name evidence="2" type="ORF">SNAT2548_LOCUS29520</name>
</gene>
<name>A0A812THK9_9DINO</name>
<proteinExistence type="predicted"/>
<dbReference type="AlphaFoldDB" id="A0A812THK9"/>
<feature type="chain" id="PRO_5032305990" description="F-box domain-containing protein" evidence="1">
    <location>
        <begin position="44"/>
        <end position="343"/>
    </location>
</feature>
<evidence type="ECO:0008006" key="4">
    <source>
        <dbReference type="Google" id="ProtNLM"/>
    </source>
</evidence>
<keyword evidence="3" id="KW-1185">Reference proteome</keyword>
<evidence type="ECO:0000256" key="1">
    <source>
        <dbReference type="SAM" id="SignalP"/>
    </source>
</evidence>
<dbReference type="EMBL" id="CAJNDS010002564">
    <property type="protein sequence ID" value="CAE7527211.1"/>
    <property type="molecule type" value="Genomic_DNA"/>
</dbReference>
<feature type="signal peptide" evidence="1">
    <location>
        <begin position="1"/>
        <end position="43"/>
    </location>
</feature>
<protein>
    <recommendedName>
        <fullName evidence="4">F-box domain-containing protein</fullName>
    </recommendedName>
</protein>
<evidence type="ECO:0000313" key="2">
    <source>
        <dbReference type="EMBL" id="CAE7527211.1"/>
    </source>
</evidence>
<dbReference type="Proteomes" id="UP000604046">
    <property type="component" value="Unassembled WGS sequence"/>
</dbReference>
<organism evidence="2 3">
    <name type="scientific">Symbiodinium natans</name>
    <dbReference type="NCBI Taxonomy" id="878477"/>
    <lineage>
        <taxon>Eukaryota</taxon>
        <taxon>Sar</taxon>
        <taxon>Alveolata</taxon>
        <taxon>Dinophyceae</taxon>
        <taxon>Suessiales</taxon>
        <taxon>Symbiodiniaceae</taxon>
        <taxon>Symbiodinium</taxon>
    </lineage>
</organism>
<evidence type="ECO:0000313" key="3">
    <source>
        <dbReference type="Proteomes" id="UP000604046"/>
    </source>
</evidence>
<comment type="caution">
    <text evidence="2">The sequence shown here is derived from an EMBL/GenBank/DDBJ whole genome shotgun (WGS) entry which is preliminary data.</text>
</comment>